<accession>A0ABT8XMU2</accession>
<organism evidence="1 2">
    <name type="scientific">Shinella curvata</name>
    <dbReference type="NCBI Taxonomy" id="1817964"/>
    <lineage>
        <taxon>Bacteria</taxon>
        <taxon>Pseudomonadati</taxon>
        <taxon>Pseudomonadota</taxon>
        <taxon>Alphaproteobacteria</taxon>
        <taxon>Hyphomicrobiales</taxon>
        <taxon>Rhizobiaceae</taxon>
        <taxon>Shinella</taxon>
    </lineage>
</organism>
<dbReference type="Proteomes" id="UP001177080">
    <property type="component" value="Unassembled WGS sequence"/>
</dbReference>
<comment type="caution">
    <text evidence="1">The sequence shown here is derived from an EMBL/GenBank/DDBJ whole genome shotgun (WGS) entry which is preliminary data.</text>
</comment>
<name>A0ABT8XMU2_9HYPH</name>
<evidence type="ECO:0000313" key="2">
    <source>
        <dbReference type="Proteomes" id="UP001177080"/>
    </source>
</evidence>
<proteinExistence type="predicted"/>
<evidence type="ECO:0000313" key="1">
    <source>
        <dbReference type="EMBL" id="MDO6125055.1"/>
    </source>
</evidence>
<gene>
    <name evidence="1" type="ORF">GB928_028120</name>
</gene>
<dbReference type="EMBL" id="WHSC02000021">
    <property type="protein sequence ID" value="MDO6125055.1"/>
    <property type="molecule type" value="Genomic_DNA"/>
</dbReference>
<reference evidence="1" key="1">
    <citation type="submission" date="2022-04" db="EMBL/GenBank/DDBJ databases">
        <title>Shinella lacus sp. nov., a novel member of the genus Shinella from water.</title>
        <authorList>
            <person name="Deng Y."/>
        </authorList>
    </citation>
    <scope>NUCLEOTIDE SEQUENCE</scope>
    <source>
        <strain evidence="1">JCM 31239</strain>
    </source>
</reference>
<sequence length="74" mass="8258">MKAQDNPPTDEIHALIDIKLTALVLEMEEAGWSAEDIAFAIDDVLRRKWLDQAEALRRARAAVPDDFVSDGHEG</sequence>
<protein>
    <submittedName>
        <fullName evidence="1">Uncharacterized protein</fullName>
    </submittedName>
</protein>
<dbReference type="RefSeq" id="WP_244764201.1">
    <property type="nucleotide sequence ID" value="NZ_JALJCJ010000015.1"/>
</dbReference>
<keyword evidence="2" id="KW-1185">Reference proteome</keyword>